<evidence type="ECO:0000256" key="2">
    <source>
        <dbReference type="ARBA" id="ARBA00005692"/>
    </source>
</evidence>
<evidence type="ECO:0000313" key="9">
    <source>
        <dbReference type="EMBL" id="KAI1718244.1"/>
    </source>
</evidence>
<dbReference type="GO" id="GO:0004888">
    <property type="term" value="F:transmembrane signaling receptor activity"/>
    <property type="evidence" value="ECO:0007669"/>
    <property type="project" value="InterPro"/>
</dbReference>
<evidence type="ECO:0000256" key="3">
    <source>
        <dbReference type="ARBA" id="ARBA00022692"/>
    </source>
</evidence>
<organism evidence="9 10">
    <name type="scientific">Ditylenchus destructor</name>
    <dbReference type="NCBI Taxonomy" id="166010"/>
    <lineage>
        <taxon>Eukaryota</taxon>
        <taxon>Metazoa</taxon>
        <taxon>Ecdysozoa</taxon>
        <taxon>Nematoda</taxon>
        <taxon>Chromadorea</taxon>
        <taxon>Rhabditida</taxon>
        <taxon>Tylenchina</taxon>
        <taxon>Tylenchomorpha</taxon>
        <taxon>Sphaerularioidea</taxon>
        <taxon>Anguinidae</taxon>
        <taxon>Anguininae</taxon>
        <taxon>Ditylenchus</taxon>
    </lineage>
</organism>
<feature type="transmembrane region" description="Helical" evidence="7">
    <location>
        <begin position="76"/>
        <end position="99"/>
    </location>
</feature>
<gene>
    <name evidence="9" type="ORF">DdX_06664</name>
</gene>
<dbReference type="PROSITE" id="PS50966">
    <property type="entry name" value="ZF_SWIM"/>
    <property type="match status" value="1"/>
</dbReference>
<feature type="transmembrane region" description="Helical" evidence="7">
    <location>
        <begin position="134"/>
        <end position="156"/>
    </location>
</feature>
<reference evidence="9" key="1">
    <citation type="submission" date="2022-01" db="EMBL/GenBank/DDBJ databases">
        <title>Genome Sequence Resource for Two Populations of Ditylenchus destructor, the Migratory Endoparasitic Phytonematode.</title>
        <authorList>
            <person name="Zhang H."/>
            <person name="Lin R."/>
            <person name="Xie B."/>
        </authorList>
    </citation>
    <scope>NUCLEOTIDE SEQUENCE</scope>
    <source>
        <strain evidence="9">BazhouSP</strain>
    </source>
</reference>
<dbReference type="AlphaFoldDB" id="A0AAD4N9H6"/>
<dbReference type="EMBL" id="JAKKPZ010000008">
    <property type="protein sequence ID" value="KAI1718244.1"/>
    <property type="molecule type" value="Genomic_DNA"/>
</dbReference>
<name>A0AAD4N9H6_9BILA</name>
<feature type="transmembrane region" description="Helical" evidence="7">
    <location>
        <begin position="46"/>
        <end position="69"/>
    </location>
</feature>
<comment type="subcellular location">
    <subcellularLocation>
        <location evidence="1">Membrane</location>
        <topology evidence="1">Multi-pass membrane protein</topology>
    </subcellularLocation>
</comment>
<evidence type="ECO:0000256" key="6">
    <source>
        <dbReference type="PROSITE-ProRule" id="PRU00325"/>
    </source>
</evidence>
<keyword evidence="6" id="KW-0862">Zinc</keyword>
<dbReference type="GO" id="GO:0008270">
    <property type="term" value="F:zinc ion binding"/>
    <property type="evidence" value="ECO:0007669"/>
    <property type="project" value="UniProtKB-KW"/>
</dbReference>
<evidence type="ECO:0000259" key="8">
    <source>
        <dbReference type="PROSITE" id="PS50966"/>
    </source>
</evidence>
<keyword evidence="4 7" id="KW-1133">Transmembrane helix</keyword>
<dbReference type="PANTHER" id="PTHR31552:SF8">
    <property type="entry name" value="SERPENTINE RECEPTOR CLASS GAMMA"/>
    <property type="match status" value="1"/>
</dbReference>
<proteinExistence type="inferred from homology"/>
<feature type="transmembrane region" description="Helical" evidence="7">
    <location>
        <begin position="276"/>
        <end position="295"/>
    </location>
</feature>
<dbReference type="GO" id="GO:0007606">
    <property type="term" value="P:sensory perception of chemical stimulus"/>
    <property type="evidence" value="ECO:0007669"/>
    <property type="project" value="UniProtKB-UniRule"/>
</dbReference>
<keyword evidence="10" id="KW-1185">Reference proteome</keyword>
<comment type="similarity">
    <text evidence="2 7">Belongs to the nematode receptor-like protein srg family.</text>
</comment>
<protein>
    <recommendedName>
        <fullName evidence="7">Serpentine receptor class gamma</fullName>
    </recommendedName>
</protein>
<dbReference type="GO" id="GO:0016020">
    <property type="term" value="C:membrane"/>
    <property type="evidence" value="ECO:0007669"/>
    <property type="project" value="UniProtKB-SubCell"/>
</dbReference>
<dbReference type="PANTHER" id="PTHR31552">
    <property type="entry name" value="SERPENTINE RECEPTOR CLASS GAMMA"/>
    <property type="match status" value="1"/>
</dbReference>
<evidence type="ECO:0000256" key="1">
    <source>
        <dbReference type="ARBA" id="ARBA00004141"/>
    </source>
</evidence>
<dbReference type="InterPro" id="IPR000609">
    <property type="entry name" value="7TM_GPCR_serpentine_rcpt_Srg"/>
</dbReference>
<accession>A0AAD4N9H6</accession>
<feature type="transmembrane region" description="Helical" evidence="7">
    <location>
        <begin position="234"/>
        <end position="256"/>
    </location>
</feature>
<keyword evidence="6" id="KW-0863">Zinc-finger</keyword>
<dbReference type="InterPro" id="IPR007527">
    <property type="entry name" value="Znf_SWIM"/>
</dbReference>
<keyword evidence="6" id="KW-0479">Metal-binding</keyword>
<sequence length="483" mass="55487">MGLGTVLASSPLLPFLISLAIGVPSVILYVIEVIILLKYWKVLNSAFFRLFLVRFALNFWNYCCSYMYARFGRVGLFYGFFNASPSVVLAIWFTFYYYAFHAENLTTTFILLNRLTTILFPLKHVKIWTYLLPVSVLIIVIVPLPFTAPMLTYPFIVRLQTDNYTFTLDFLKDDVGFYLEPSVLAAGSAILFCIVCGALNIATVILYNLNVNGKIIPVTNSRIDQAQQMIESRLTIYAIITFMGHFCMALYMMAMLFCCIFGEGWSFMFLATFNQLPWVSDFSTIVVPSWVLLWASRTIRELMIKELRIGKWPLCGHMFVKILPGTTVACKIQASRIVTPAVDYKIDRDVLFKAFTLSKERRTMAHQGTRYILPATGTLYSAPECQSWIAAYVAGTNLDAYLTNWNDYKDTRFKYHAVKARERETFLCTCQIGIKKELCKHILLVKHEKGEFRWPEEFAALPLNTKFTGRPRKRQLVTRYQGN</sequence>
<dbReference type="Proteomes" id="UP001201812">
    <property type="component" value="Unassembled WGS sequence"/>
</dbReference>
<keyword evidence="3 7" id="KW-0812">Transmembrane</keyword>
<evidence type="ECO:0000256" key="7">
    <source>
        <dbReference type="RuleBase" id="RU280813"/>
    </source>
</evidence>
<evidence type="ECO:0000256" key="4">
    <source>
        <dbReference type="ARBA" id="ARBA00022989"/>
    </source>
</evidence>
<feature type="domain" description="SWIM-type" evidence="8">
    <location>
        <begin position="413"/>
        <end position="450"/>
    </location>
</feature>
<evidence type="ECO:0000313" key="10">
    <source>
        <dbReference type="Proteomes" id="UP001201812"/>
    </source>
</evidence>
<feature type="transmembrane region" description="Helical" evidence="7">
    <location>
        <begin position="183"/>
        <end position="207"/>
    </location>
</feature>
<keyword evidence="5 7" id="KW-0472">Membrane</keyword>
<evidence type="ECO:0000256" key="5">
    <source>
        <dbReference type="ARBA" id="ARBA00023136"/>
    </source>
</evidence>
<feature type="transmembrane region" description="Helical" evidence="7">
    <location>
        <begin position="12"/>
        <end position="40"/>
    </location>
</feature>
<comment type="caution">
    <text evidence="9">The sequence shown here is derived from an EMBL/GenBank/DDBJ whole genome shotgun (WGS) entry which is preliminary data.</text>
</comment>
<dbReference type="Pfam" id="PF02118">
    <property type="entry name" value="Srg"/>
    <property type="match status" value="1"/>
</dbReference>